<dbReference type="OrthoDB" id="4262at2759"/>
<sequence>MRKASYLHILLLPALLLLFLEIPGPVLYPKRLYPADTLPPASHLPTDYPPLAPLTRVIAPDHPILPGVSIVACCMNRHETLRTVLARWRAVANVSEIIVVDWSSNPPLRDVVEHVADGDPRVRLIRVDGEDQWILSRAYNLAVRATSFDKILRTDCDYSIGNQFVQVHDLTDHRDDPILRQSALNPHHPDAALTAAARKLASPKFYAGNYQHARNENEIHLNGAVYIKRADFLRIGGYDERIQTYGWDDEDLYGRLVEAGLQKQDINYDHVSHVPHGDTSRAQKDVKFVQVEIDLNSLLLKHLPKWNSSAVDFHEWQLSDYAPHTDSYAVLTAVTKPRSLKDLVAPANIKSAWNMALGQRLANDYQVPWDIMETMDVASKRSLLVRLNQRMEHRAPSQPARILFAHCMHGLGNRLRALGSAMSFANQTDRELVIIWETDAHIAANFTDLFSDNLVVVTHFKPTWPFLGYDKWDKAWLNFEFFNYMEMEGQGAIKGQQIVDKPDKHFYFKSAYVMEADAQLTNWDKDNDMLKSLTPVSEVTEMIKQHENKGLERMVGIHIRDRTLDRDIKNVNFGTEYGDAASKEMEYWRRKSSYKTFMVEMHEMLKRDPSLRFYVATDTMDVIPKLETEFPGKIVSTSRNCDDRDGHCVRFALVDIICLSRTKELIGSNWSSFTEAASRMGGKKPRLAGQDFAVDASRSV</sequence>
<evidence type="ECO:0000256" key="1">
    <source>
        <dbReference type="ARBA" id="ARBA00022679"/>
    </source>
</evidence>
<evidence type="ECO:0000256" key="2">
    <source>
        <dbReference type="SAM" id="SignalP"/>
    </source>
</evidence>
<dbReference type="AlphaFoldDB" id="R7Q1M6"/>
<dbReference type="GO" id="GO:0016740">
    <property type="term" value="F:transferase activity"/>
    <property type="evidence" value="ECO:0007669"/>
    <property type="project" value="UniProtKB-KW"/>
</dbReference>
<dbReference type="PANTHER" id="PTHR40743:SF1">
    <property type="entry name" value="POSSIBLE GLYCOSYLTRANSFERASE"/>
    <property type="match status" value="1"/>
</dbReference>
<reference evidence="6" key="1">
    <citation type="journal article" date="2013" name="Proc. Natl. Acad. Sci. U.S.A.">
        <title>Genome structure and metabolic features in the red seaweed Chondrus crispus shed light on evolution of the Archaeplastida.</title>
        <authorList>
            <person name="Collen J."/>
            <person name="Porcel B."/>
            <person name="Carre W."/>
            <person name="Ball S.G."/>
            <person name="Chaparro C."/>
            <person name="Tonon T."/>
            <person name="Barbeyron T."/>
            <person name="Michel G."/>
            <person name="Noel B."/>
            <person name="Valentin K."/>
            <person name="Elias M."/>
            <person name="Artiguenave F."/>
            <person name="Arun A."/>
            <person name="Aury J.M."/>
            <person name="Barbosa-Neto J.F."/>
            <person name="Bothwell J.H."/>
            <person name="Bouget F.Y."/>
            <person name="Brillet L."/>
            <person name="Cabello-Hurtado F."/>
            <person name="Capella-Gutierrez S."/>
            <person name="Charrier B."/>
            <person name="Cladiere L."/>
            <person name="Cock J.M."/>
            <person name="Coelho S.M."/>
            <person name="Colleoni C."/>
            <person name="Czjzek M."/>
            <person name="Da Silva C."/>
            <person name="Delage L."/>
            <person name="Denoeud F."/>
            <person name="Deschamps P."/>
            <person name="Dittami S.M."/>
            <person name="Gabaldon T."/>
            <person name="Gachon C.M."/>
            <person name="Groisillier A."/>
            <person name="Herve C."/>
            <person name="Jabbari K."/>
            <person name="Katinka M."/>
            <person name="Kloareg B."/>
            <person name="Kowalczyk N."/>
            <person name="Labadie K."/>
            <person name="Leblanc C."/>
            <person name="Lopez P.J."/>
            <person name="McLachlan D.H."/>
            <person name="Meslet-Cladiere L."/>
            <person name="Moustafa A."/>
            <person name="Nehr Z."/>
            <person name="Nyvall Collen P."/>
            <person name="Panaud O."/>
            <person name="Partensky F."/>
            <person name="Poulain J."/>
            <person name="Rensing S.A."/>
            <person name="Rousvoal S."/>
            <person name="Samson G."/>
            <person name="Symeonidi A."/>
            <person name="Weissenbach J."/>
            <person name="Zambounis A."/>
            <person name="Wincker P."/>
            <person name="Boyen C."/>
        </authorList>
    </citation>
    <scope>NUCLEOTIDE SEQUENCE [LARGE SCALE GENOMIC DNA]</scope>
    <source>
        <strain evidence="6">cv. Stackhouse</strain>
    </source>
</reference>
<dbReference type="Gramene" id="CDF32472">
    <property type="protein sequence ID" value="CDF32472"/>
    <property type="gene ID" value="CHC_T00001008001"/>
</dbReference>
<feature type="signal peptide" evidence="2">
    <location>
        <begin position="1"/>
        <end position="28"/>
    </location>
</feature>
<protein>
    <recommendedName>
        <fullName evidence="7">Galactosyltransferase C-terminal domain-containing protein</fullName>
    </recommendedName>
</protein>
<dbReference type="PhylomeDB" id="R7Q1M6"/>
<dbReference type="Pfam" id="PF02709">
    <property type="entry name" value="Glyco_transf_7C"/>
    <property type="match status" value="1"/>
</dbReference>
<proteinExistence type="predicted"/>
<dbReference type="KEGG" id="ccp:CHC_T00001008001"/>
<dbReference type="Gene3D" id="3.90.550.10">
    <property type="entry name" value="Spore Coat Polysaccharide Biosynthesis Protein SpsA, Chain A"/>
    <property type="match status" value="1"/>
</dbReference>
<feature type="domain" description="Galactosyltransferase C-terminal" evidence="4">
    <location>
        <begin position="215"/>
        <end position="276"/>
    </location>
</feature>
<dbReference type="OMA" id="HARNENE"/>
<dbReference type="PANTHER" id="PTHR40743">
    <property type="entry name" value="NUCLEOTIDE-DIPHOSPHO-SUGAR TRANSFERASE CONTAINING PROTEIN"/>
    <property type="match status" value="1"/>
</dbReference>
<dbReference type="Gene3D" id="3.40.50.11340">
    <property type="match status" value="1"/>
</dbReference>
<dbReference type="InterPro" id="IPR027791">
    <property type="entry name" value="Galactosyl_T_C"/>
</dbReference>
<keyword evidence="1" id="KW-0808">Transferase</keyword>
<evidence type="ECO:0008006" key="7">
    <source>
        <dbReference type="Google" id="ProtNLM"/>
    </source>
</evidence>
<gene>
    <name evidence="5" type="ORF">CHC_T00001008001</name>
</gene>
<organism evidence="5 6">
    <name type="scientific">Chondrus crispus</name>
    <name type="common">Carrageen Irish moss</name>
    <name type="synonym">Polymorpha crispa</name>
    <dbReference type="NCBI Taxonomy" id="2769"/>
    <lineage>
        <taxon>Eukaryota</taxon>
        <taxon>Rhodophyta</taxon>
        <taxon>Florideophyceae</taxon>
        <taxon>Rhodymeniophycidae</taxon>
        <taxon>Gigartinales</taxon>
        <taxon>Gigartinaceae</taxon>
        <taxon>Chondrus</taxon>
    </lineage>
</organism>
<feature type="chain" id="PRO_5004443091" description="Galactosyltransferase C-terminal domain-containing protein" evidence="2">
    <location>
        <begin position="29"/>
        <end position="700"/>
    </location>
</feature>
<dbReference type="RefSeq" id="XP_005712137.1">
    <property type="nucleotide sequence ID" value="XM_005712080.1"/>
</dbReference>
<dbReference type="Proteomes" id="UP000012073">
    <property type="component" value="Unassembled WGS sequence"/>
</dbReference>
<accession>R7Q1M6</accession>
<keyword evidence="6" id="KW-1185">Reference proteome</keyword>
<dbReference type="Gene3D" id="3.40.50.11350">
    <property type="match status" value="1"/>
</dbReference>
<dbReference type="GeneID" id="17319854"/>
<evidence type="ECO:0000313" key="5">
    <source>
        <dbReference type="EMBL" id="CDF32472.1"/>
    </source>
</evidence>
<dbReference type="SUPFAM" id="SSF53448">
    <property type="entry name" value="Nucleotide-diphospho-sugar transferases"/>
    <property type="match status" value="1"/>
</dbReference>
<name>R7Q1M6_CHOCR</name>
<keyword evidence="2" id="KW-0732">Signal</keyword>
<dbReference type="Pfam" id="PF00535">
    <property type="entry name" value="Glycos_transf_2"/>
    <property type="match status" value="1"/>
</dbReference>
<evidence type="ECO:0000259" key="4">
    <source>
        <dbReference type="Pfam" id="PF02709"/>
    </source>
</evidence>
<feature type="domain" description="Glycosyltransferase 2-like" evidence="3">
    <location>
        <begin position="69"/>
        <end position="159"/>
    </location>
</feature>
<dbReference type="EMBL" id="HG001503">
    <property type="protein sequence ID" value="CDF32472.1"/>
    <property type="molecule type" value="Genomic_DNA"/>
</dbReference>
<evidence type="ECO:0000259" key="3">
    <source>
        <dbReference type="Pfam" id="PF00535"/>
    </source>
</evidence>
<evidence type="ECO:0000313" key="6">
    <source>
        <dbReference type="Proteomes" id="UP000012073"/>
    </source>
</evidence>
<dbReference type="InterPro" id="IPR029044">
    <property type="entry name" value="Nucleotide-diphossugar_trans"/>
</dbReference>
<dbReference type="InterPro" id="IPR001173">
    <property type="entry name" value="Glyco_trans_2-like"/>
</dbReference>